<dbReference type="FunFam" id="3.40.50.450:FF:000001">
    <property type="entry name" value="ATP-dependent 6-phosphofructokinase"/>
    <property type="match status" value="1"/>
</dbReference>
<evidence type="ECO:0000256" key="2">
    <source>
        <dbReference type="ARBA" id="ARBA00004496"/>
    </source>
</evidence>
<comment type="function">
    <text evidence="18">Catalyzes the phosphorylation of D-fructose 6-phosphate to fructose 1,6-bisphosphate by ATP, the first committing step of glycolysis.</text>
</comment>
<dbReference type="GO" id="GO:0061621">
    <property type="term" value="P:canonical glycolysis"/>
    <property type="evidence" value="ECO:0007669"/>
    <property type="project" value="TreeGrafter"/>
</dbReference>
<comment type="cofactor">
    <cofactor evidence="1 18">
        <name>Mg(2+)</name>
        <dbReference type="ChEBI" id="CHEBI:18420"/>
    </cofactor>
</comment>
<keyword evidence="12 18" id="KW-0460">Magnesium</keyword>
<keyword evidence="4 17" id="KW-0004">4Fe-4S</keyword>
<feature type="binding site" evidence="17">
    <location>
        <position position="267"/>
    </location>
    <ligand>
        <name>isopentenyl diphosphate</name>
        <dbReference type="ChEBI" id="CHEBI:128769"/>
    </ligand>
</feature>
<dbReference type="NCBIfam" id="TIGR00216">
    <property type="entry name" value="ispH_lytB"/>
    <property type="match status" value="1"/>
</dbReference>
<dbReference type="EC" id="2.7.1.11" evidence="18"/>
<evidence type="ECO:0000313" key="20">
    <source>
        <dbReference type="EMBL" id="RUT79349.1"/>
    </source>
</evidence>
<feature type="binding site" evidence="18">
    <location>
        <position position="395"/>
    </location>
    <ligand>
        <name>Mg(2+)</name>
        <dbReference type="ChEBI" id="CHEBI:18420"/>
        <note>catalytic</note>
    </ligand>
</feature>
<dbReference type="NCBIfam" id="NF002187">
    <property type="entry name" value="PRK01045.1-1"/>
    <property type="match status" value="1"/>
</dbReference>
<evidence type="ECO:0000256" key="9">
    <source>
        <dbReference type="ARBA" id="ARBA00022741"/>
    </source>
</evidence>
<feature type="binding site" evidence="18">
    <location>
        <position position="539"/>
    </location>
    <ligand>
        <name>substrate</name>
        <note>ligand shared between dimeric partners</note>
    </ligand>
</feature>
<accession>A0A434AY35</accession>
<keyword evidence="10 18" id="KW-0418">Kinase</keyword>
<feature type="binding site" evidence="17">
    <location>
        <position position="12"/>
    </location>
    <ligand>
        <name>[4Fe-4S] cluster</name>
        <dbReference type="ChEBI" id="CHEBI:49883"/>
    </ligand>
</feature>
<evidence type="ECO:0000256" key="14">
    <source>
        <dbReference type="ARBA" id="ARBA00023014"/>
    </source>
</evidence>
<dbReference type="GO" id="GO:0006002">
    <property type="term" value="P:fructose 6-phosphate metabolic process"/>
    <property type="evidence" value="ECO:0007669"/>
    <property type="project" value="UniProtKB-UniRule"/>
</dbReference>
<dbReference type="CDD" id="cd13944">
    <property type="entry name" value="lytB_ispH"/>
    <property type="match status" value="1"/>
</dbReference>
<feature type="binding site" evidence="17">
    <location>
        <position position="223"/>
    </location>
    <ligand>
        <name>isopentenyl diphosphate</name>
        <dbReference type="ChEBI" id="CHEBI:128769"/>
    </ligand>
</feature>
<feature type="binding site" description="in other chain" evidence="18">
    <location>
        <position position="515"/>
    </location>
    <ligand>
        <name>substrate</name>
        <note>ligand shared between dimeric partners</note>
    </ligand>
</feature>
<comment type="activity regulation">
    <text evidence="18">Allosterically activated by ADP and other diphosphonucleosides, and allosterically inhibited by phosphoenolpyruvate.</text>
</comment>
<evidence type="ECO:0000256" key="3">
    <source>
        <dbReference type="ARBA" id="ARBA00004679"/>
    </source>
</evidence>
<dbReference type="InterPro" id="IPR022953">
    <property type="entry name" value="ATP_PFK"/>
</dbReference>
<evidence type="ECO:0000256" key="11">
    <source>
        <dbReference type="ARBA" id="ARBA00022840"/>
    </source>
</evidence>
<evidence type="ECO:0000256" key="6">
    <source>
        <dbReference type="ARBA" id="ARBA00022533"/>
    </source>
</evidence>
<evidence type="ECO:0000256" key="18">
    <source>
        <dbReference type="HAMAP-Rule" id="MF_00339"/>
    </source>
</evidence>
<feature type="binding site" evidence="17">
    <location>
        <position position="74"/>
    </location>
    <ligand>
        <name>(2E)-4-hydroxy-3-methylbut-2-enyl diphosphate</name>
        <dbReference type="ChEBI" id="CHEBI:128753"/>
    </ligand>
</feature>
<dbReference type="FunFam" id="3.40.50.460:FF:000002">
    <property type="entry name" value="ATP-dependent 6-phosphofructokinase"/>
    <property type="match status" value="1"/>
</dbReference>
<feature type="active site" description="Proton donor" evidence="17">
    <location>
        <position position="130"/>
    </location>
</feature>
<keyword evidence="7 18" id="KW-0808">Transferase</keyword>
<dbReference type="SUPFAM" id="SSF53784">
    <property type="entry name" value="Phosphofructokinase"/>
    <property type="match status" value="1"/>
</dbReference>
<feature type="binding site" evidence="17">
    <location>
        <position position="224"/>
    </location>
    <ligand>
        <name>isopentenyl diphosphate</name>
        <dbReference type="ChEBI" id="CHEBI:128769"/>
    </ligand>
</feature>
<feature type="binding site" evidence="17">
    <location>
        <position position="128"/>
    </location>
    <ligand>
        <name>(2E)-4-hydroxy-3-methylbut-2-enyl diphosphate</name>
        <dbReference type="ChEBI" id="CHEBI:128753"/>
    </ligand>
</feature>
<comment type="function">
    <text evidence="17">Catalyzes the conversion of 1-hydroxy-2-methyl-2-(E)-butenyl 4-diphosphate (HMBPP) into a mixture of isopentenyl diphosphate (IPP) and dimethylallyl diphosphate (DMAPP). Acts in the terminal step of the DOXP/MEP pathway for isoprenoid precursor biosynthesis.</text>
</comment>
<keyword evidence="17" id="KW-0560">Oxidoreductase</keyword>
<keyword evidence="21" id="KW-1185">Reference proteome</keyword>
<feature type="binding site" evidence="17">
    <location>
        <position position="225"/>
    </location>
    <ligand>
        <name>dimethylallyl diphosphate</name>
        <dbReference type="ChEBI" id="CHEBI:57623"/>
    </ligand>
</feature>
<sequence>MKIEIDPNAGFCFGVINAIQKAEETLKNQEELYCIGDIVHNSAEVKRLKNLGLQTINSNEFTNLSSKSVLFRAHGEPPVSYKKGKKNKIDIIDATCPVVLNLQKKVKKAYREIQKLNGQIVIYGKKGHAEVNGLVGQTEGNAIVVSTLKDLKSVNPELPVVLFSQTTKTIEGFNKIAERLKKTGKSSVEIHDTICRKVSNRVPLISKFAKKHDVVIFVSDKKSSNGKLLFDVCTKANKRSHFVSGIEDLDTNWFTSDESIGISGATSTPEWLMSEIKEKIKLEIKSNISMSRIKKIGVLTSGGDAPGMNAAIRAVVRTAIYNNLEVAGVKQGYEGLITGNFVALQSHDVSNIIQRGGTILCSARSQEFRTEEGRKKAHEQMIANNIDALVVIGGDGTFSGARIFSQEYEIPIVGIPGTIDNDLYGTDYTIGYDTAINTVIEAVDKIRDTASAHNRLFFIEVMGRDAGFIALRSGIATGAEAILIPEKETHADELQKYLEKEYKEHKTSGIVIVAEGDKSGGAYTIAKEIGKQHPEYDIRVSILGHMQRGGSPSAFDRVTASTLGVAAVDALLDDQKSIMVGIVNGEVTHVPFNKTIKNKKKVKESLVNINDILSI</sequence>
<evidence type="ECO:0000256" key="16">
    <source>
        <dbReference type="ARBA" id="ARBA00048070"/>
    </source>
</evidence>
<dbReference type="Gene3D" id="3.40.1010.20">
    <property type="entry name" value="4-hydroxy-3-methylbut-2-enyl diphosphate reductase, catalytic domain"/>
    <property type="match status" value="2"/>
</dbReference>
<comment type="subunit">
    <text evidence="18">Homotetramer.</text>
</comment>
<feature type="binding site" evidence="17">
    <location>
        <position position="74"/>
    </location>
    <ligand>
        <name>isopentenyl diphosphate</name>
        <dbReference type="ChEBI" id="CHEBI:128769"/>
    </ligand>
</feature>
<feature type="binding site" evidence="17">
    <location>
        <position position="74"/>
    </location>
    <ligand>
        <name>dimethylallyl diphosphate</name>
        <dbReference type="ChEBI" id="CHEBI:57623"/>
    </ligand>
</feature>
<dbReference type="EC" id="1.17.7.4" evidence="17"/>
<feature type="binding site" evidence="17">
    <location>
        <position position="223"/>
    </location>
    <ligand>
        <name>dimethylallyl diphosphate</name>
        <dbReference type="ChEBI" id="CHEBI:57623"/>
    </ligand>
</feature>
<evidence type="ECO:0000256" key="8">
    <source>
        <dbReference type="ARBA" id="ARBA00022723"/>
    </source>
</evidence>
<feature type="binding site" evidence="18">
    <location>
        <position position="303"/>
    </location>
    <ligand>
        <name>ATP</name>
        <dbReference type="ChEBI" id="CHEBI:30616"/>
    </ligand>
</feature>
<dbReference type="Gene3D" id="3.40.50.450">
    <property type="match status" value="1"/>
</dbReference>
<comment type="similarity">
    <text evidence="18">Belongs to the phosphofructokinase type A (PFKA) family. ATP-dependent PFK group I subfamily. Prokaryotic clade 'B1' sub-subfamily.</text>
</comment>
<reference evidence="20 21" key="1">
    <citation type="submission" date="2018-11" db="EMBL/GenBank/DDBJ databases">
        <title>Parancylomarina longa gen. nov., sp. nov., isolated from sediments of southern Okinawa.</title>
        <authorList>
            <person name="Fu T."/>
        </authorList>
    </citation>
    <scope>NUCLEOTIDE SEQUENCE [LARGE SCALE GENOMIC DNA]</scope>
    <source>
        <strain evidence="20 21">T3-2 S1-C</strain>
    </source>
</reference>
<dbReference type="GO" id="GO:0016114">
    <property type="term" value="P:terpenoid biosynthetic process"/>
    <property type="evidence" value="ECO:0007669"/>
    <property type="project" value="UniProtKB-UniRule"/>
</dbReference>
<dbReference type="GO" id="GO:0051745">
    <property type="term" value="F:4-hydroxy-3-methylbut-2-enyl diphosphate reductase activity"/>
    <property type="evidence" value="ECO:0007669"/>
    <property type="project" value="UniProtKB-UniRule"/>
</dbReference>
<keyword evidence="15 18" id="KW-0324">Glycolysis</keyword>
<feature type="binding site" evidence="18">
    <location>
        <begin position="394"/>
        <end position="397"/>
    </location>
    <ligand>
        <name>ATP</name>
        <dbReference type="ChEBI" id="CHEBI:30616"/>
    </ligand>
</feature>
<dbReference type="GO" id="GO:0042802">
    <property type="term" value="F:identical protein binding"/>
    <property type="evidence" value="ECO:0007669"/>
    <property type="project" value="TreeGrafter"/>
</dbReference>
<feature type="binding site" description="in other chain" evidence="18">
    <location>
        <begin position="545"/>
        <end position="548"/>
    </location>
    <ligand>
        <name>substrate</name>
        <note>ligand shared between dimeric partners</note>
    </ligand>
</feature>
<name>A0A434AY35_9BACT</name>
<dbReference type="GO" id="GO:0070095">
    <property type="term" value="F:fructose-6-phosphate binding"/>
    <property type="evidence" value="ECO:0007669"/>
    <property type="project" value="TreeGrafter"/>
</dbReference>
<feature type="binding site" evidence="17">
    <location>
        <position position="225"/>
    </location>
    <ligand>
        <name>isopentenyl diphosphate</name>
        <dbReference type="ChEBI" id="CHEBI:128769"/>
    </ligand>
</feature>
<feature type="binding site" evidence="17">
    <location>
        <position position="128"/>
    </location>
    <ligand>
        <name>dimethylallyl diphosphate</name>
        <dbReference type="ChEBI" id="CHEBI:57623"/>
    </ligand>
</feature>
<dbReference type="UniPathway" id="UPA00059">
    <property type="reaction ID" value="UER00105"/>
</dbReference>
<evidence type="ECO:0000256" key="15">
    <source>
        <dbReference type="ARBA" id="ARBA00023152"/>
    </source>
</evidence>
<evidence type="ECO:0000259" key="19">
    <source>
        <dbReference type="Pfam" id="PF00365"/>
    </source>
</evidence>
<feature type="binding site" evidence="17">
    <location>
        <position position="225"/>
    </location>
    <ligand>
        <name>(2E)-4-hydroxy-3-methylbut-2-enyl diphosphate</name>
        <dbReference type="ChEBI" id="CHEBI:128753"/>
    </ligand>
</feature>
<keyword evidence="8 17" id="KW-0479">Metal-binding</keyword>
<dbReference type="GO" id="GO:0030388">
    <property type="term" value="P:fructose 1,6-bisphosphate metabolic process"/>
    <property type="evidence" value="ECO:0007669"/>
    <property type="project" value="TreeGrafter"/>
</dbReference>
<dbReference type="Pfam" id="PF00365">
    <property type="entry name" value="PFK"/>
    <property type="match status" value="1"/>
</dbReference>
<protein>
    <recommendedName>
        <fullName evidence="17 18">Multifunctional fusion protein</fullName>
    </recommendedName>
    <domain>
        <recommendedName>
            <fullName evidence="18">ATP-dependent 6-phosphofructokinase</fullName>
            <shortName evidence="18">ATP-PFK</shortName>
            <shortName evidence="18">Phosphofructokinase</shortName>
            <ecNumber evidence="18">2.7.1.11</ecNumber>
        </recommendedName>
        <alternativeName>
            <fullName evidence="18">Phosphohexokinase</fullName>
        </alternativeName>
    </domain>
    <domain>
        <recommendedName>
            <fullName evidence="17">4-hydroxy-3-methylbut-2-enyl diphosphate reductase</fullName>
            <shortName evidence="17">HMBPP reductase</shortName>
            <ecNumber evidence="17">1.17.7.4</ecNumber>
        </recommendedName>
    </domain>
</protein>
<dbReference type="PROSITE" id="PS00433">
    <property type="entry name" value="PHOSPHOFRUCTOKINASE"/>
    <property type="match status" value="1"/>
</dbReference>
<feature type="binding site" evidence="17">
    <location>
        <position position="267"/>
    </location>
    <ligand>
        <name>dimethylallyl diphosphate</name>
        <dbReference type="ChEBI" id="CHEBI:57623"/>
    </ligand>
</feature>
<feature type="binding site" evidence="18">
    <location>
        <begin position="364"/>
        <end position="365"/>
    </location>
    <ligand>
        <name>ATP</name>
        <dbReference type="ChEBI" id="CHEBI:30616"/>
    </ligand>
</feature>
<dbReference type="HAMAP" id="MF_00339">
    <property type="entry name" value="Phosphofructokinase_I_B1"/>
    <property type="match status" value="1"/>
</dbReference>
<dbReference type="EMBL" id="RJJX01000003">
    <property type="protein sequence ID" value="RUT79349.1"/>
    <property type="molecule type" value="Genomic_DNA"/>
</dbReference>
<comment type="pathway">
    <text evidence="17">Isoprenoid biosynthesis; dimethylallyl diphosphate biosynthesis; dimethylallyl diphosphate from (2E)-4-hydroxy-3-methylbutenyl diphosphate: step 1/1.</text>
</comment>
<dbReference type="PRINTS" id="PR00476">
    <property type="entry name" value="PHFRCTKINASE"/>
</dbReference>
<comment type="similarity">
    <text evidence="17">Belongs to the IspH family.</text>
</comment>
<dbReference type="HAMAP" id="MF_00191">
    <property type="entry name" value="IspH"/>
    <property type="match status" value="1"/>
</dbReference>
<dbReference type="GO" id="GO:0016208">
    <property type="term" value="F:AMP binding"/>
    <property type="evidence" value="ECO:0007669"/>
    <property type="project" value="TreeGrafter"/>
</dbReference>
<keyword evidence="11 18" id="KW-0067">ATP-binding</keyword>
<dbReference type="PANTHER" id="PTHR13697:SF4">
    <property type="entry name" value="ATP-DEPENDENT 6-PHOSPHOFRUCTOKINASE"/>
    <property type="match status" value="1"/>
</dbReference>
<evidence type="ECO:0000256" key="1">
    <source>
        <dbReference type="ARBA" id="ARBA00001946"/>
    </source>
</evidence>
<evidence type="ECO:0000256" key="12">
    <source>
        <dbReference type="ARBA" id="ARBA00022842"/>
    </source>
</evidence>
<keyword evidence="14 17" id="KW-0411">Iron-sulfur</keyword>
<comment type="pathway">
    <text evidence="17">Isoprenoid biosynthesis; isopentenyl diphosphate biosynthesis via DXP pathway; isopentenyl diphosphate from 1-deoxy-D-xylulose 5-phosphate: step 6/6.</text>
</comment>
<comment type="catalytic activity">
    <reaction evidence="16 18">
        <text>beta-D-fructose 6-phosphate + ATP = beta-D-fructose 1,6-bisphosphate + ADP + H(+)</text>
        <dbReference type="Rhea" id="RHEA:16109"/>
        <dbReference type="ChEBI" id="CHEBI:15378"/>
        <dbReference type="ChEBI" id="CHEBI:30616"/>
        <dbReference type="ChEBI" id="CHEBI:32966"/>
        <dbReference type="ChEBI" id="CHEBI:57634"/>
        <dbReference type="ChEBI" id="CHEBI:456216"/>
        <dbReference type="EC" id="2.7.1.11"/>
    </reaction>
</comment>
<dbReference type="GO" id="GO:0003872">
    <property type="term" value="F:6-phosphofructokinase activity"/>
    <property type="evidence" value="ECO:0007669"/>
    <property type="project" value="UniProtKB-UniRule"/>
</dbReference>
<comment type="catalytic activity">
    <reaction evidence="17">
        <text>isopentenyl diphosphate + 2 oxidized [2Fe-2S]-[ferredoxin] + H2O = (2E)-4-hydroxy-3-methylbut-2-enyl diphosphate + 2 reduced [2Fe-2S]-[ferredoxin] + 2 H(+)</text>
        <dbReference type="Rhea" id="RHEA:24488"/>
        <dbReference type="Rhea" id="RHEA-COMP:10000"/>
        <dbReference type="Rhea" id="RHEA-COMP:10001"/>
        <dbReference type="ChEBI" id="CHEBI:15377"/>
        <dbReference type="ChEBI" id="CHEBI:15378"/>
        <dbReference type="ChEBI" id="CHEBI:33737"/>
        <dbReference type="ChEBI" id="CHEBI:33738"/>
        <dbReference type="ChEBI" id="CHEBI:128753"/>
        <dbReference type="ChEBI" id="CHEBI:128769"/>
        <dbReference type="EC" id="1.17.7.4"/>
    </reaction>
</comment>
<feature type="binding site" evidence="17">
    <location>
        <position position="40"/>
    </location>
    <ligand>
        <name>isopentenyl diphosphate</name>
        <dbReference type="ChEBI" id="CHEBI:128769"/>
    </ligand>
</feature>
<keyword evidence="9 18" id="KW-0547">Nucleotide-binding</keyword>
<keyword evidence="17" id="KW-0414">Isoprene biosynthesis</keyword>
<comment type="caution">
    <text evidence="20">The sequence shown here is derived from an EMBL/GenBank/DDBJ whole genome shotgun (WGS) entry which is preliminary data.</text>
</comment>
<feature type="binding site" evidence="17">
    <location>
        <position position="267"/>
    </location>
    <ligand>
        <name>(2E)-4-hydroxy-3-methylbut-2-enyl diphosphate</name>
        <dbReference type="ChEBI" id="CHEBI:128753"/>
    </ligand>
</feature>
<dbReference type="GO" id="GO:0019288">
    <property type="term" value="P:isopentenyl diphosphate biosynthetic process, methylerythritol 4-phosphate pathway"/>
    <property type="evidence" value="ECO:0007669"/>
    <property type="project" value="UniProtKB-UniRule"/>
</dbReference>
<evidence type="ECO:0000256" key="4">
    <source>
        <dbReference type="ARBA" id="ARBA00022485"/>
    </source>
</evidence>
<feature type="binding site" evidence="18">
    <location>
        <position position="455"/>
    </location>
    <ligand>
        <name>substrate</name>
        <note>ligand shared between dimeric partners</note>
    </ligand>
</feature>
<feature type="active site" description="Proton acceptor" evidence="18">
    <location>
        <position position="420"/>
    </location>
</feature>
<proteinExistence type="inferred from homology"/>
<evidence type="ECO:0000313" key="21">
    <source>
        <dbReference type="Proteomes" id="UP000282985"/>
    </source>
</evidence>
<dbReference type="GO" id="GO:0050992">
    <property type="term" value="P:dimethylallyl diphosphate biosynthetic process"/>
    <property type="evidence" value="ECO:0007669"/>
    <property type="project" value="UniProtKB-UniRule"/>
</dbReference>
<keyword evidence="6 18" id="KW-0021">Allosteric enzyme</keyword>
<feature type="binding site" description="in other chain" evidence="18">
    <location>
        <begin position="418"/>
        <end position="420"/>
    </location>
    <ligand>
        <name>substrate</name>
        <note>ligand shared between dimeric partners</note>
    </ligand>
</feature>
<comment type="subcellular location">
    <subcellularLocation>
        <location evidence="2 18">Cytoplasm</location>
    </subcellularLocation>
</comment>
<dbReference type="AlphaFoldDB" id="A0A434AY35"/>
<evidence type="ECO:0000256" key="7">
    <source>
        <dbReference type="ARBA" id="ARBA00022679"/>
    </source>
</evidence>
<dbReference type="Gene3D" id="3.40.50.11270">
    <property type="match status" value="1"/>
</dbReference>
<dbReference type="GO" id="GO:0005945">
    <property type="term" value="C:6-phosphofructokinase complex"/>
    <property type="evidence" value="ECO:0007669"/>
    <property type="project" value="TreeGrafter"/>
</dbReference>
<dbReference type="GO" id="GO:0048029">
    <property type="term" value="F:monosaccharide binding"/>
    <property type="evidence" value="ECO:0007669"/>
    <property type="project" value="TreeGrafter"/>
</dbReference>
<feature type="binding site" evidence="17">
    <location>
        <position position="40"/>
    </location>
    <ligand>
        <name>dimethylallyl diphosphate</name>
        <dbReference type="ChEBI" id="CHEBI:57623"/>
    </ligand>
</feature>
<evidence type="ECO:0000256" key="17">
    <source>
        <dbReference type="HAMAP-Rule" id="MF_00191"/>
    </source>
</evidence>
<comment type="catalytic activity">
    <reaction evidence="17">
        <text>dimethylallyl diphosphate + 2 oxidized [2Fe-2S]-[ferredoxin] + H2O = (2E)-4-hydroxy-3-methylbut-2-enyl diphosphate + 2 reduced [2Fe-2S]-[ferredoxin] + 2 H(+)</text>
        <dbReference type="Rhea" id="RHEA:24825"/>
        <dbReference type="Rhea" id="RHEA-COMP:10000"/>
        <dbReference type="Rhea" id="RHEA-COMP:10001"/>
        <dbReference type="ChEBI" id="CHEBI:15377"/>
        <dbReference type="ChEBI" id="CHEBI:15378"/>
        <dbReference type="ChEBI" id="CHEBI:33737"/>
        <dbReference type="ChEBI" id="CHEBI:33738"/>
        <dbReference type="ChEBI" id="CHEBI:57623"/>
        <dbReference type="ChEBI" id="CHEBI:128753"/>
        <dbReference type="EC" id="1.17.7.4"/>
    </reaction>
</comment>
<dbReference type="PANTHER" id="PTHR13697">
    <property type="entry name" value="PHOSPHOFRUCTOKINASE"/>
    <property type="match status" value="1"/>
</dbReference>
<comment type="cofactor">
    <cofactor evidence="17">
        <name>[4Fe-4S] cluster</name>
        <dbReference type="ChEBI" id="CHEBI:49883"/>
    </cofactor>
    <text evidence="17">Binds 1 [4Fe-4S] cluster per subunit.</text>
</comment>
<evidence type="ECO:0000256" key="13">
    <source>
        <dbReference type="ARBA" id="ARBA00023004"/>
    </source>
</evidence>
<comment type="pathway">
    <text evidence="3 18">Carbohydrate degradation; glycolysis; D-glyceraldehyde 3-phosphate and glycerone phosphate from D-glucose: step 3/4.</text>
</comment>
<feature type="binding site" evidence="17">
    <location>
        <position position="224"/>
    </location>
    <ligand>
        <name>(2E)-4-hydroxy-3-methylbut-2-enyl diphosphate</name>
        <dbReference type="ChEBI" id="CHEBI:128753"/>
    </ligand>
</feature>
<dbReference type="GO" id="GO:0046872">
    <property type="term" value="F:metal ion binding"/>
    <property type="evidence" value="ECO:0007669"/>
    <property type="project" value="UniProtKB-KW"/>
</dbReference>
<dbReference type="InterPro" id="IPR012828">
    <property type="entry name" value="PFKA_ATP_prok"/>
</dbReference>
<dbReference type="Pfam" id="PF02401">
    <property type="entry name" value="LYTB"/>
    <property type="match status" value="1"/>
</dbReference>
<dbReference type="GO" id="GO:0051539">
    <property type="term" value="F:4 iron, 4 sulfur cluster binding"/>
    <property type="evidence" value="ECO:0007669"/>
    <property type="project" value="UniProtKB-UniRule"/>
</dbReference>
<dbReference type="InterPro" id="IPR003451">
    <property type="entry name" value="LytB/IspH"/>
</dbReference>
<feature type="binding site" description="in other chain" evidence="18">
    <location>
        <position position="447"/>
    </location>
    <ligand>
        <name>ADP</name>
        <dbReference type="ChEBI" id="CHEBI:456216"/>
        <note>allosteric activator; ligand shared between dimeric partners</note>
    </ligand>
</feature>
<comment type="caution">
    <text evidence="18">Lacks conserved residue(s) required for the propagation of feature annotation.</text>
</comment>
<feature type="binding site" description="in other chain" evidence="18">
    <location>
        <begin position="506"/>
        <end position="508"/>
    </location>
    <ligand>
        <name>ADP</name>
        <dbReference type="ChEBI" id="CHEBI:456216"/>
        <note>allosteric activator; ligand shared between dimeric partners</note>
    </ligand>
</feature>
<feature type="binding site" description="in other chain" evidence="18">
    <location>
        <begin position="478"/>
        <end position="480"/>
    </location>
    <ligand>
        <name>ADP</name>
        <dbReference type="ChEBI" id="CHEBI:456216"/>
        <note>allosteric activator; ligand shared between dimeric partners</note>
    </ligand>
</feature>
<feature type="binding site" evidence="17">
    <location>
        <position position="224"/>
    </location>
    <ligand>
        <name>dimethylallyl diphosphate</name>
        <dbReference type="ChEBI" id="CHEBI:57623"/>
    </ligand>
</feature>
<feature type="binding site" evidence="17">
    <location>
        <position position="223"/>
    </location>
    <ligand>
        <name>(2E)-4-hydroxy-3-methylbut-2-enyl diphosphate</name>
        <dbReference type="ChEBI" id="CHEBI:128753"/>
    </ligand>
</feature>
<dbReference type="Proteomes" id="UP000282985">
    <property type="component" value="Unassembled WGS sequence"/>
</dbReference>
<dbReference type="InterPro" id="IPR000023">
    <property type="entry name" value="Phosphofructokinase_dom"/>
</dbReference>
<organism evidence="20 21">
    <name type="scientific">Ancylomarina longa</name>
    <dbReference type="NCBI Taxonomy" id="2487017"/>
    <lineage>
        <taxon>Bacteria</taxon>
        <taxon>Pseudomonadati</taxon>
        <taxon>Bacteroidota</taxon>
        <taxon>Bacteroidia</taxon>
        <taxon>Marinilabiliales</taxon>
        <taxon>Marinifilaceae</taxon>
        <taxon>Ancylomarina</taxon>
    </lineage>
</organism>
<feature type="domain" description="Phosphofructokinase" evidence="19">
    <location>
        <begin position="295"/>
        <end position="571"/>
    </location>
</feature>
<feature type="binding site" evidence="17">
    <location>
        <position position="195"/>
    </location>
    <ligand>
        <name>[4Fe-4S] cluster</name>
        <dbReference type="ChEBI" id="CHEBI:49883"/>
    </ligand>
</feature>
<feature type="binding site" evidence="17">
    <location>
        <position position="40"/>
    </location>
    <ligand>
        <name>(2E)-4-hydroxy-3-methylbut-2-enyl diphosphate</name>
        <dbReference type="ChEBI" id="CHEBI:128753"/>
    </ligand>
</feature>
<feature type="binding site" evidence="17">
    <location>
        <position position="128"/>
    </location>
    <ligand>
        <name>isopentenyl diphosphate</name>
        <dbReference type="ChEBI" id="CHEBI:128769"/>
    </ligand>
</feature>
<feature type="binding site" evidence="18">
    <location>
        <begin position="313"/>
        <end position="317"/>
    </location>
    <ligand>
        <name>ADP</name>
        <dbReference type="ChEBI" id="CHEBI:456216"/>
        <note>allosteric activator; ligand shared between dimeric partners</note>
    </ligand>
</feature>
<dbReference type="UniPathway" id="UPA00056">
    <property type="reaction ID" value="UER00097"/>
</dbReference>
<dbReference type="NCBIfam" id="NF002872">
    <property type="entry name" value="PRK03202.1"/>
    <property type="match status" value="1"/>
</dbReference>
<dbReference type="NCBIfam" id="TIGR02482">
    <property type="entry name" value="PFKA_ATP"/>
    <property type="match status" value="1"/>
</dbReference>
<dbReference type="Gene3D" id="3.40.50.460">
    <property type="entry name" value="Phosphofructokinase domain"/>
    <property type="match status" value="1"/>
</dbReference>
<dbReference type="InterPro" id="IPR035966">
    <property type="entry name" value="PKF_sf"/>
</dbReference>
<dbReference type="RefSeq" id="WP_127342640.1">
    <property type="nucleotide sequence ID" value="NZ_RJJX01000003.1"/>
</dbReference>
<evidence type="ECO:0000256" key="5">
    <source>
        <dbReference type="ARBA" id="ARBA00022490"/>
    </source>
</evidence>
<dbReference type="UniPathway" id="UPA00109">
    <property type="reaction ID" value="UER00182"/>
</dbReference>
<feature type="binding site" evidence="17">
    <location>
        <position position="166"/>
    </location>
    <ligand>
        <name>(2E)-4-hydroxy-3-methylbut-2-enyl diphosphate</name>
        <dbReference type="ChEBI" id="CHEBI:128753"/>
    </ligand>
</feature>
<keyword evidence="13 17" id="KW-0408">Iron</keyword>
<feature type="binding site" description="in other chain" evidence="18">
    <location>
        <begin position="462"/>
        <end position="464"/>
    </location>
    <ligand>
        <name>substrate</name>
        <note>ligand shared between dimeric partners</note>
    </ligand>
</feature>
<evidence type="ECO:0000256" key="10">
    <source>
        <dbReference type="ARBA" id="ARBA00022777"/>
    </source>
</evidence>
<dbReference type="OrthoDB" id="9802503at2"/>
<feature type="binding site" evidence="17">
    <location>
        <position position="96"/>
    </location>
    <ligand>
        <name>[4Fe-4S] cluster</name>
        <dbReference type="ChEBI" id="CHEBI:49883"/>
    </ligand>
</feature>
<gene>
    <name evidence="18 20" type="primary">pfkA</name>
    <name evidence="17" type="synonym">ispH</name>
    <name evidence="20" type="ORF">DLK05_03765</name>
</gene>
<dbReference type="InterPro" id="IPR015912">
    <property type="entry name" value="Phosphofructokinase_CS"/>
</dbReference>
<dbReference type="GO" id="GO:0005524">
    <property type="term" value="F:ATP binding"/>
    <property type="evidence" value="ECO:0007669"/>
    <property type="project" value="UniProtKB-UniRule"/>
</dbReference>
<keyword evidence="5 18" id="KW-0963">Cytoplasm</keyword>